<sequence>MTVLPVDLAKHAHKPDLGLPVEILSIASANPPYKLSQKDALANAAMIYPQFASLHGLFANTGIDYRYTCQPTDWYQRPHTWEERTEVFQEHALKLLEQVALDATARAGLSLGDIDAFVTNTITGLAIPSLDALLMDRLPFSPNVERLPIFGLGCGGGVAGLARAARFAQGRAGRNVLFITVDLCSLCARPNDPSMAMFVAAALFGDGAAGVVLRTSANGASEGGSGEKPVVLTFGEHTWRNTRHIMGWDVKGDGFGVVLSPELPTLMRNNLGQVVKEFIGRRGMTLRDFKGFLFHPGGRKVLETAEDVLGIERSLLAHSWDVLRDFGNMSSATALFILERAMASGDKGRHLLAAFGPGFSAYFVVLDL</sequence>
<feature type="domain" description="Chalcone/stilbene synthase N-terminal" evidence="5">
    <location>
        <begin position="80"/>
        <end position="213"/>
    </location>
</feature>
<evidence type="ECO:0000256" key="4">
    <source>
        <dbReference type="PIRSR" id="PIRSR000451-1"/>
    </source>
</evidence>
<dbReference type="SUPFAM" id="SSF53901">
    <property type="entry name" value="Thiolase-like"/>
    <property type="match status" value="1"/>
</dbReference>
<dbReference type="GO" id="GO:0016747">
    <property type="term" value="F:acyltransferase activity, transferring groups other than amino-acyl groups"/>
    <property type="evidence" value="ECO:0007669"/>
    <property type="project" value="InterPro"/>
</dbReference>
<dbReference type="OrthoDB" id="9786288at2"/>
<dbReference type="InterPro" id="IPR016039">
    <property type="entry name" value="Thiolase-like"/>
</dbReference>
<feature type="domain" description="Chalcone/stilbene synthase C-terminal" evidence="6">
    <location>
        <begin position="245"/>
        <end position="360"/>
    </location>
</feature>
<dbReference type="AlphaFoldDB" id="A0A1I7MXU3"/>
<evidence type="ECO:0000259" key="5">
    <source>
        <dbReference type="Pfam" id="PF00195"/>
    </source>
</evidence>
<dbReference type="Proteomes" id="UP000199423">
    <property type="component" value="Unassembled WGS sequence"/>
</dbReference>
<organism evidence="7 8">
    <name type="scientific">Hyphomicrobium facile</name>
    <dbReference type="NCBI Taxonomy" id="51670"/>
    <lineage>
        <taxon>Bacteria</taxon>
        <taxon>Pseudomonadati</taxon>
        <taxon>Pseudomonadota</taxon>
        <taxon>Alphaproteobacteria</taxon>
        <taxon>Hyphomicrobiales</taxon>
        <taxon>Hyphomicrobiaceae</taxon>
        <taxon>Hyphomicrobium</taxon>
    </lineage>
</organism>
<comment type="similarity">
    <text evidence="1">Belongs to the thiolase-like superfamily. Chalcone/stilbene synthases family.</text>
</comment>
<name>A0A1I7MXU3_9HYPH</name>
<evidence type="ECO:0000259" key="6">
    <source>
        <dbReference type="Pfam" id="PF02797"/>
    </source>
</evidence>
<dbReference type="Pfam" id="PF00195">
    <property type="entry name" value="Chal_sti_synt_N"/>
    <property type="match status" value="1"/>
</dbReference>
<dbReference type="Pfam" id="PF02797">
    <property type="entry name" value="Chal_sti_synt_C"/>
    <property type="match status" value="1"/>
</dbReference>
<reference evidence="8" key="1">
    <citation type="submission" date="2016-10" db="EMBL/GenBank/DDBJ databases">
        <authorList>
            <person name="Varghese N."/>
            <person name="Submissions S."/>
        </authorList>
    </citation>
    <scope>NUCLEOTIDE SEQUENCE [LARGE SCALE GENOMIC DNA]</scope>
    <source>
        <strain evidence="8">DSM 1565</strain>
    </source>
</reference>
<dbReference type="PANTHER" id="PTHR11877:SF99">
    <property type="entry name" value="1,3,6,8-TETRAHYDROXYNAPHTHALENE SYNTHASE"/>
    <property type="match status" value="1"/>
</dbReference>
<dbReference type="PANTHER" id="PTHR11877">
    <property type="entry name" value="HYDROXYMETHYLGLUTARYL-COA SYNTHASE"/>
    <property type="match status" value="1"/>
</dbReference>
<accession>A0A1I7MXU3</accession>
<evidence type="ECO:0000256" key="2">
    <source>
        <dbReference type="ARBA" id="ARBA00022679"/>
    </source>
</evidence>
<dbReference type="InterPro" id="IPR001099">
    <property type="entry name" value="Chalcone/stilbene_synt_N"/>
</dbReference>
<dbReference type="PIRSF" id="PIRSF000451">
    <property type="entry name" value="PKS_III"/>
    <property type="match status" value="1"/>
</dbReference>
<keyword evidence="8" id="KW-1185">Reference proteome</keyword>
<dbReference type="RefSeq" id="WP_092864236.1">
    <property type="nucleotide sequence ID" value="NZ_FPCH01000001.1"/>
</dbReference>
<gene>
    <name evidence="7" type="ORF">SAMN04488557_0704</name>
</gene>
<dbReference type="GO" id="GO:0030639">
    <property type="term" value="P:polyketide biosynthetic process"/>
    <property type="evidence" value="ECO:0007669"/>
    <property type="project" value="TreeGrafter"/>
</dbReference>
<evidence type="ECO:0000313" key="8">
    <source>
        <dbReference type="Proteomes" id="UP000199423"/>
    </source>
</evidence>
<dbReference type="InterPro" id="IPR011141">
    <property type="entry name" value="Polyketide_synthase_type-III"/>
</dbReference>
<keyword evidence="2" id="KW-0808">Transferase</keyword>
<evidence type="ECO:0000256" key="3">
    <source>
        <dbReference type="ARBA" id="ARBA00023315"/>
    </source>
</evidence>
<protein>
    <submittedName>
        <fullName evidence="7">Alkylresorcinol/alkylpyrone synthase</fullName>
    </submittedName>
</protein>
<dbReference type="EMBL" id="FPCH01000001">
    <property type="protein sequence ID" value="SFV27204.1"/>
    <property type="molecule type" value="Genomic_DNA"/>
</dbReference>
<keyword evidence="3" id="KW-0012">Acyltransferase</keyword>
<proteinExistence type="inferred from homology"/>
<dbReference type="STRING" id="51670.SAMN04488557_0704"/>
<dbReference type="InterPro" id="IPR012328">
    <property type="entry name" value="Chalcone/stilbene_synt_C"/>
</dbReference>
<dbReference type="CDD" id="cd00831">
    <property type="entry name" value="CHS_like"/>
    <property type="match status" value="1"/>
</dbReference>
<dbReference type="Gene3D" id="3.40.47.10">
    <property type="match status" value="2"/>
</dbReference>
<feature type="active site" description="Acyl-thioester intermediate" evidence="4">
    <location>
        <position position="154"/>
    </location>
</feature>
<evidence type="ECO:0000256" key="1">
    <source>
        <dbReference type="ARBA" id="ARBA00005531"/>
    </source>
</evidence>
<evidence type="ECO:0000313" key="7">
    <source>
        <dbReference type="EMBL" id="SFV27204.1"/>
    </source>
</evidence>